<dbReference type="EMBL" id="CP014859">
    <property type="protein sequence ID" value="AOS63680.1"/>
    <property type="molecule type" value="Genomic_DNA"/>
</dbReference>
<evidence type="ECO:0000313" key="2">
    <source>
        <dbReference type="Proteomes" id="UP000095210"/>
    </source>
</evidence>
<sequence length="117" mass="13231">MTTRWQHGNANDDTQDNRGWLLGHFIDPAEGIRSTQDVEVKWANHPAGDKRAEWTADDQRTTLLLMVQGEFRLDLTEGSVTLARQGDYVLWGPGIDHSWEALADSVVITVRWPSFPS</sequence>
<dbReference type="SUPFAM" id="SSF51182">
    <property type="entry name" value="RmlC-like cupins"/>
    <property type="match status" value="1"/>
</dbReference>
<dbReference type="Proteomes" id="UP000095210">
    <property type="component" value="Chromosome"/>
</dbReference>
<dbReference type="AlphaFoldDB" id="A0AAC9HSJ0"/>
<dbReference type="InterPro" id="IPR014710">
    <property type="entry name" value="RmlC-like_jellyroll"/>
</dbReference>
<proteinExistence type="predicted"/>
<dbReference type="KEGG" id="ahm:TL08_14335"/>
<dbReference type="InterPro" id="IPR011051">
    <property type="entry name" value="RmlC_Cupin_sf"/>
</dbReference>
<name>A0AAC9HSJ0_9PSEU</name>
<organism evidence="1 2">
    <name type="scientific">Actinoalloteichus hymeniacidonis</name>
    <dbReference type="NCBI Taxonomy" id="340345"/>
    <lineage>
        <taxon>Bacteria</taxon>
        <taxon>Bacillati</taxon>
        <taxon>Actinomycetota</taxon>
        <taxon>Actinomycetes</taxon>
        <taxon>Pseudonocardiales</taxon>
        <taxon>Pseudonocardiaceae</taxon>
        <taxon>Actinoalloteichus</taxon>
    </lineage>
</organism>
<dbReference type="RefSeq" id="WP_069849539.1">
    <property type="nucleotide sequence ID" value="NZ_CP014859.1"/>
</dbReference>
<evidence type="ECO:0008006" key="3">
    <source>
        <dbReference type="Google" id="ProtNLM"/>
    </source>
</evidence>
<accession>A0AAC9HSJ0</accession>
<protein>
    <recommendedName>
        <fullName evidence="3">Signal peptidase I</fullName>
    </recommendedName>
</protein>
<keyword evidence="2" id="KW-1185">Reference proteome</keyword>
<dbReference type="Gene3D" id="2.60.120.10">
    <property type="entry name" value="Jelly Rolls"/>
    <property type="match status" value="1"/>
</dbReference>
<evidence type="ECO:0000313" key="1">
    <source>
        <dbReference type="EMBL" id="AOS63680.1"/>
    </source>
</evidence>
<gene>
    <name evidence="1" type="ORF">TL08_14335</name>
</gene>
<reference evidence="2" key="1">
    <citation type="submission" date="2016-03" db="EMBL/GenBank/DDBJ databases">
        <title>Complete genome sequence of the type strain Actinoalloteichus hymeniacidonis DSM 45092.</title>
        <authorList>
            <person name="Schaffert L."/>
            <person name="Albersmeier A."/>
            <person name="Winkler A."/>
            <person name="Kalinowski J."/>
            <person name="Zotchev S."/>
            <person name="Ruckert C."/>
        </authorList>
    </citation>
    <scope>NUCLEOTIDE SEQUENCE [LARGE SCALE GENOMIC DNA]</scope>
    <source>
        <strain evidence="2">HPA177(T) (DSM 45092(T))</strain>
    </source>
</reference>